<dbReference type="SUPFAM" id="SSF47598">
    <property type="entry name" value="Ribbon-helix-helix"/>
    <property type="match status" value="1"/>
</dbReference>
<evidence type="ECO:0000313" key="3">
    <source>
        <dbReference type="Proteomes" id="UP000494261"/>
    </source>
</evidence>
<dbReference type="InterPro" id="IPR010985">
    <property type="entry name" value="Ribbon_hlx_hlx"/>
</dbReference>
<dbReference type="Pfam" id="PF22513">
    <property type="entry name" value="FitA-like_RHH"/>
    <property type="match status" value="1"/>
</dbReference>
<sequence>MANLRVRNVDDIVQRPREQAAANGRRAEAEHRAIPAAALGRKPLAHKGMF</sequence>
<dbReference type="GO" id="GO:0006355">
    <property type="term" value="P:regulation of DNA-templated transcription"/>
    <property type="evidence" value="ECO:0007669"/>
    <property type="project" value="InterPro"/>
</dbReference>
<protein>
    <submittedName>
        <fullName evidence="2">DNA-binding protein</fullName>
    </submittedName>
</protein>
<dbReference type="Proteomes" id="UP000494261">
    <property type="component" value="Unassembled WGS sequence"/>
</dbReference>
<reference evidence="2 3" key="1">
    <citation type="submission" date="2019-09" db="EMBL/GenBank/DDBJ databases">
        <authorList>
            <person name="Depoorter E."/>
        </authorList>
    </citation>
    <scope>NUCLEOTIDE SEQUENCE [LARGE SCALE GENOMIC DNA]</scope>
    <source>
        <strain evidence="2">LMG 13014</strain>
    </source>
</reference>
<gene>
    <name evidence="2" type="ORF">BLA13014_03191</name>
</gene>
<dbReference type="InterPro" id="IPR053853">
    <property type="entry name" value="FitA-like_RHH"/>
</dbReference>
<dbReference type="GO" id="GO:0003677">
    <property type="term" value="F:DNA binding"/>
    <property type="evidence" value="ECO:0007669"/>
    <property type="project" value="UniProtKB-KW"/>
</dbReference>
<feature type="domain" description="Antitoxin FitA-like ribbon-helix-helix" evidence="1">
    <location>
        <begin position="2"/>
        <end position="34"/>
    </location>
</feature>
<dbReference type="AlphaFoldDB" id="A0A6P2LPL3"/>
<proteinExistence type="predicted"/>
<accession>A0A6P2LPL3</accession>
<dbReference type="EMBL" id="CABVQC010000020">
    <property type="protein sequence ID" value="VWB70435.1"/>
    <property type="molecule type" value="Genomic_DNA"/>
</dbReference>
<evidence type="ECO:0000313" key="2">
    <source>
        <dbReference type="EMBL" id="VWB70435.1"/>
    </source>
</evidence>
<organism evidence="2 3">
    <name type="scientific">Burkholderia aenigmatica</name>
    <dbReference type="NCBI Taxonomy" id="2015348"/>
    <lineage>
        <taxon>Bacteria</taxon>
        <taxon>Pseudomonadati</taxon>
        <taxon>Pseudomonadota</taxon>
        <taxon>Betaproteobacteria</taxon>
        <taxon>Burkholderiales</taxon>
        <taxon>Burkholderiaceae</taxon>
        <taxon>Burkholderia</taxon>
        <taxon>Burkholderia cepacia complex</taxon>
    </lineage>
</organism>
<evidence type="ECO:0000259" key="1">
    <source>
        <dbReference type="Pfam" id="PF22513"/>
    </source>
</evidence>
<name>A0A6P2LPL3_9BURK</name>
<keyword evidence="2" id="KW-0238">DNA-binding</keyword>